<accession>A0A3D8JBQ1</accession>
<gene>
    <name evidence="1" type="ORF">CQA57_01995</name>
</gene>
<protein>
    <submittedName>
        <fullName evidence="1">Molybdopterin synthase sulfur carrier subunit</fullName>
    </submittedName>
</protein>
<dbReference type="InterPro" id="IPR016155">
    <property type="entry name" value="Mopterin_synth/thiamin_S_b"/>
</dbReference>
<dbReference type="SUPFAM" id="SSF54285">
    <property type="entry name" value="MoaD/ThiS"/>
    <property type="match status" value="1"/>
</dbReference>
<dbReference type="Gene3D" id="3.10.20.30">
    <property type="match status" value="1"/>
</dbReference>
<name>A0A3D8JBQ1_9HELI</name>
<sequence length="73" mass="8141">MIHVEFLGPIGIDSRTYEAKNLKELKEQLHQISELKEWLKISAVAINDEIVDSVDVELKEGDKVVILPPVCGG</sequence>
<dbReference type="EMBL" id="NXLX01000003">
    <property type="protein sequence ID" value="RDU74274.1"/>
    <property type="molecule type" value="Genomic_DNA"/>
</dbReference>
<dbReference type="RefSeq" id="WP_115578569.1">
    <property type="nucleotide sequence ID" value="NZ_NXLX01000003.1"/>
</dbReference>
<dbReference type="Pfam" id="PF02597">
    <property type="entry name" value="ThiS"/>
    <property type="match status" value="1"/>
</dbReference>
<dbReference type="InterPro" id="IPR003749">
    <property type="entry name" value="ThiS/MoaD-like"/>
</dbReference>
<evidence type="ECO:0000313" key="2">
    <source>
        <dbReference type="Proteomes" id="UP000256695"/>
    </source>
</evidence>
<reference evidence="1 2" key="1">
    <citation type="submission" date="2018-04" db="EMBL/GenBank/DDBJ databases">
        <title>Novel Campyloabacter and Helicobacter Species and Strains.</title>
        <authorList>
            <person name="Mannion A.J."/>
            <person name="Shen Z."/>
            <person name="Fox J.G."/>
        </authorList>
    </citation>
    <scope>NUCLEOTIDE SEQUENCE [LARGE SCALE GENOMIC DNA]</scope>
    <source>
        <strain evidence="1 2">MIT 04-9362</strain>
    </source>
</reference>
<proteinExistence type="predicted"/>
<dbReference type="OrthoDB" id="5339935at2"/>
<keyword evidence="2" id="KW-1185">Reference proteome</keyword>
<comment type="caution">
    <text evidence="1">The sequence shown here is derived from an EMBL/GenBank/DDBJ whole genome shotgun (WGS) entry which is preliminary data.</text>
</comment>
<dbReference type="Proteomes" id="UP000256695">
    <property type="component" value="Unassembled WGS sequence"/>
</dbReference>
<evidence type="ECO:0000313" key="1">
    <source>
        <dbReference type="EMBL" id="RDU74274.1"/>
    </source>
</evidence>
<dbReference type="AlphaFoldDB" id="A0A3D8JBQ1"/>
<organism evidence="1 2">
    <name type="scientific">Helicobacter anseris</name>
    <dbReference type="NCBI Taxonomy" id="375926"/>
    <lineage>
        <taxon>Bacteria</taxon>
        <taxon>Pseudomonadati</taxon>
        <taxon>Campylobacterota</taxon>
        <taxon>Epsilonproteobacteria</taxon>
        <taxon>Campylobacterales</taxon>
        <taxon>Helicobacteraceae</taxon>
        <taxon>Helicobacter</taxon>
    </lineage>
</organism>
<dbReference type="InterPro" id="IPR012675">
    <property type="entry name" value="Beta-grasp_dom_sf"/>
</dbReference>